<evidence type="ECO:0000256" key="1">
    <source>
        <dbReference type="SAM" id="SignalP"/>
    </source>
</evidence>
<reference evidence="2 3" key="1">
    <citation type="submission" date="2016-07" db="EMBL/GenBank/DDBJ databases">
        <title>Pervasive Adenine N6-methylation of Active Genes in Fungi.</title>
        <authorList>
            <consortium name="DOE Joint Genome Institute"/>
            <person name="Mondo S.J."/>
            <person name="Dannebaum R.O."/>
            <person name="Kuo R.C."/>
            <person name="Labutti K."/>
            <person name="Haridas S."/>
            <person name="Kuo A."/>
            <person name="Salamov A."/>
            <person name="Ahrendt S.R."/>
            <person name="Lipzen A."/>
            <person name="Sullivan W."/>
            <person name="Andreopoulos W.B."/>
            <person name="Clum A."/>
            <person name="Lindquist E."/>
            <person name="Daum C."/>
            <person name="Ramamoorthy G.K."/>
            <person name="Gryganskyi A."/>
            <person name="Culley D."/>
            <person name="Magnuson J.K."/>
            <person name="James T.Y."/>
            <person name="O'Malley M.A."/>
            <person name="Stajich J.E."/>
            <person name="Spatafora J.W."/>
            <person name="Visel A."/>
            <person name="Grigoriev I.V."/>
        </authorList>
    </citation>
    <scope>NUCLEOTIDE SEQUENCE [LARGE SCALE GENOMIC DNA]</scope>
    <source>
        <strain evidence="2 3">ATCC 12442</strain>
    </source>
</reference>
<keyword evidence="1" id="KW-0732">Signal</keyword>
<feature type="chain" id="PRO_5012395207" evidence="1">
    <location>
        <begin position="18"/>
        <end position="114"/>
    </location>
</feature>
<dbReference type="GeneID" id="63803451"/>
<evidence type="ECO:0000313" key="3">
    <source>
        <dbReference type="Proteomes" id="UP000193922"/>
    </source>
</evidence>
<dbReference type="OrthoDB" id="5527195at2759"/>
<comment type="caution">
    <text evidence="2">The sequence shown here is derived from an EMBL/GenBank/DDBJ whole genome shotgun (WGS) entry which is preliminary data.</text>
</comment>
<keyword evidence="3" id="KW-1185">Reference proteome</keyword>
<gene>
    <name evidence="2" type="ORF">DL89DRAFT_265744</name>
</gene>
<organism evidence="2 3">
    <name type="scientific">Linderina pennispora</name>
    <dbReference type="NCBI Taxonomy" id="61395"/>
    <lineage>
        <taxon>Eukaryota</taxon>
        <taxon>Fungi</taxon>
        <taxon>Fungi incertae sedis</taxon>
        <taxon>Zoopagomycota</taxon>
        <taxon>Kickxellomycotina</taxon>
        <taxon>Kickxellomycetes</taxon>
        <taxon>Kickxellales</taxon>
        <taxon>Kickxellaceae</taxon>
        <taxon>Linderina</taxon>
    </lineage>
</organism>
<evidence type="ECO:0000313" key="2">
    <source>
        <dbReference type="EMBL" id="ORX72087.1"/>
    </source>
</evidence>
<dbReference type="Proteomes" id="UP000193922">
    <property type="component" value="Unassembled WGS sequence"/>
</dbReference>
<feature type="signal peptide" evidence="1">
    <location>
        <begin position="1"/>
        <end position="17"/>
    </location>
</feature>
<proteinExistence type="predicted"/>
<accession>A0A1Y1WEY6</accession>
<dbReference type="RefSeq" id="XP_040745511.1">
    <property type="nucleotide sequence ID" value="XM_040886803.1"/>
</dbReference>
<name>A0A1Y1WEY6_9FUNG</name>
<protein>
    <submittedName>
        <fullName evidence="2">Uncharacterized protein</fullName>
    </submittedName>
</protein>
<dbReference type="AlphaFoldDB" id="A0A1Y1WEY6"/>
<sequence>MQFKIFAIAAIASQAAATLDLLTHSQISERLFGLSTEQVKNIDRAIQEAAAPIAQVAGQIVRNMNGSGEEVLQTGQKVVRQAVQAVHEALTPEVRAKIRTGVSNAVKTTLDTYF</sequence>
<dbReference type="EMBL" id="MCFD01000003">
    <property type="protein sequence ID" value="ORX72087.1"/>
    <property type="molecule type" value="Genomic_DNA"/>
</dbReference>